<keyword evidence="2" id="KW-1185">Reference proteome</keyword>
<proteinExistence type="predicted"/>
<dbReference type="WBParaSite" id="Gr19_v10_g11047.t1">
    <property type="protein sequence ID" value="Gr19_v10_g11047.t1"/>
    <property type="gene ID" value="Gr19_v10_g11047"/>
</dbReference>
<feature type="compositionally biased region" description="Basic and acidic residues" evidence="1">
    <location>
        <begin position="263"/>
        <end position="278"/>
    </location>
</feature>
<feature type="region of interest" description="Disordered" evidence="1">
    <location>
        <begin position="260"/>
        <end position="348"/>
    </location>
</feature>
<protein>
    <submittedName>
        <fullName evidence="3 4">Uncharacterized protein</fullName>
    </submittedName>
</protein>
<reference evidence="3 4" key="1">
    <citation type="submission" date="2022-11" db="UniProtKB">
        <authorList>
            <consortium name="WormBaseParasite"/>
        </authorList>
    </citation>
    <scope>IDENTIFICATION</scope>
</reference>
<sequence>MPSVHISLSACSTVSSVGRTRRRTANRPTANQQLTTWHACVYCLYKRPFSPVKAIIRLVSAGTDNNWTMDKSGSSQNNPKKSGALAQSNSSKIRLAPPKTIDWAIGTLEGCKRKRCCGVALDADVYFHTAHEYFKSFTKCREAKGHCDAKLKQHEQRRIELLEKLRLLQAAFSRDAQEKEAFREKNVLLLSENVNLRSQLHEQQTLGVRLQEKVQALADDMQGLQEKVDELDMRCTGFKEEVEGKEVEINKLRTSMAAVEQKNQQRDALDVSKSEAKPEAVVAQDVKGHALLASKRRSEERDNDGEITFIGTSKRSKSSETTPGTAVAAAQPLNSSNSTAIDQPQMPL</sequence>
<dbReference type="WBParaSite" id="Gr19_v10_g6771.t1">
    <property type="protein sequence ID" value="Gr19_v10_g6771.t1"/>
    <property type="gene ID" value="Gr19_v10_g6771"/>
</dbReference>
<evidence type="ECO:0000313" key="4">
    <source>
        <dbReference type="WBParaSite" id="Gr19_v10_g6771.t1"/>
    </source>
</evidence>
<evidence type="ECO:0000313" key="2">
    <source>
        <dbReference type="Proteomes" id="UP000887572"/>
    </source>
</evidence>
<organism evidence="2 4">
    <name type="scientific">Globodera rostochiensis</name>
    <name type="common">Golden nematode worm</name>
    <name type="synonym">Heterodera rostochiensis</name>
    <dbReference type="NCBI Taxonomy" id="31243"/>
    <lineage>
        <taxon>Eukaryota</taxon>
        <taxon>Metazoa</taxon>
        <taxon>Ecdysozoa</taxon>
        <taxon>Nematoda</taxon>
        <taxon>Chromadorea</taxon>
        <taxon>Rhabditida</taxon>
        <taxon>Tylenchina</taxon>
        <taxon>Tylenchomorpha</taxon>
        <taxon>Tylenchoidea</taxon>
        <taxon>Heteroderidae</taxon>
        <taxon>Heteroderinae</taxon>
        <taxon>Globodera</taxon>
    </lineage>
</organism>
<feature type="region of interest" description="Disordered" evidence="1">
    <location>
        <begin position="67"/>
        <end position="89"/>
    </location>
</feature>
<evidence type="ECO:0000256" key="1">
    <source>
        <dbReference type="SAM" id="MobiDB-lite"/>
    </source>
</evidence>
<accession>A0A914I5D2</accession>
<name>A0A914I5D2_GLORO</name>
<dbReference type="AlphaFoldDB" id="A0A914I5D2"/>
<feature type="compositionally biased region" description="Polar residues" evidence="1">
    <location>
        <begin position="332"/>
        <end position="342"/>
    </location>
</feature>
<evidence type="ECO:0000313" key="3">
    <source>
        <dbReference type="WBParaSite" id="Gr19_v10_g11047.t1"/>
    </source>
</evidence>
<dbReference type="Proteomes" id="UP000887572">
    <property type="component" value="Unplaced"/>
</dbReference>